<dbReference type="SUPFAM" id="SSF52402">
    <property type="entry name" value="Adenine nucleotide alpha hydrolases-like"/>
    <property type="match status" value="1"/>
</dbReference>
<evidence type="ECO:0000313" key="1">
    <source>
        <dbReference type="EMBL" id="OGG49431.1"/>
    </source>
</evidence>
<gene>
    <name evidence="1" type="ORF">A2763_03850</name>
</gene>
<sequence length="373" mass="43670">MTASRFIQYNATILKRPENIVLPGMATFTYFGPLFKPGIVPIDRTGTIRTPIRTAVVFPIPELRPFKKTFEEICNERARDLLSRAKALDTRIYVFWSGGIDSTLVLISLLKEASTQEKKRITVLLTDESIAENPRFYADHIAGKLDRASTMMYPYLFGEDCITVSGEQNDQVFGSGAVGRLMRRFGEEIIHRPYERDVLFTFFNEIAKDAGITNLYLDLFDKLMSASPVPIRSYLAYVWWINFSLKWQNTFMRILTCVPERNASAVTWEYVNTRYFSFYGTDDFQLWSMHNLDKRIKDTWNSYKWPCKDIIYAYTKDADYRDGKTKRGSLRNVVRQQIYFDFIDESMRFYKHLEPSVYYEPDNDFILSHQRAS</sequence>
<dbReference type="AlphaFoldDB" id="A0A1F6CKC8"/>
<protein>
    <recommendedName>
        <fullName evidence="3">Asparagine synthetase domain-containing protein</fullName>
    </recommendedName>
</protein>
<organism evidence="1 2">
    <name type="scientific">Candidatus Kaiserbacteria bacterium RIFCSPHIGHO2_01_FULL_54_36</name>
    <dbReference type="NCBI Taxonomy" id="1798482"/>
    <lineage>
        <taxon>Bacteria</taxon>
        <taxon>Candidatus Kaiseribacteriota</taxon>
    </lineage>
</organism>
<name>A0A1F6CKC8_9BACT</name>
<accession>A0A1F6CKC8</accession>
<dbReference type="STRING" id="1798482.A2763_03850"/>
<dbReference type="Proteomes" id="UP000178370">
    <property type="component" value="Unassembled WGS sequence"/>
</dbReference>
<evidence type="ECO:0000313" key="2">
    <source>
        <dbReference type="Proteomes" id="UP000178370"/>
    </source>
</evidence>
<reference evidence="1 2" key="1">
    <citation type="journal article" date="2016" name="Nat. Commun.">
        <title>Thousands of microbial genomes shed light on interconnected biogeochemical processes in an aquifer system.</title>
        <authorList>
            <person name="Anantharaman K."/>
            <person name="Brown C.T."/>
            <person name="Hug L.A."/>
            <person name="Sharon I."/>
            <person name="Castelle C.J."/>
            <person name="Probst A.J."/>
            <person name="Thomas B.C."/>
            <person name="Singh A."/>
            <person name="Wilkins M.J."/>
            <person name="Karaoz U."/>
            <person name="Brodie E.L."/>
            <person name="Williams K.H."/>
            <person name="Hubbard S.S."/>
            <person name="Banfield J.F."/>
        </authorList>
    </citation>
    <scope>NUCLEOTIDE SEQUENCE [LARGE SCALE GENOMIC DNA]</scope>
</reference>
<dbReference type="EMBL" id="MFKV01000031">
    <property type="protein sequence ID" value="OGG49431.1"/>
    <property type="molecule type" value="Genomic_DNA"/>
</dbReference>
<comment type="caution">
    <text evidence="1">The sequence shown here is derived from an EMBL/GenBank/DDBJ whole genome shotgun (WGS) entry which is preliminary data.</text>
</comment>
<proteinExistence type="predicted"/>
<evidence type="ECO:0008006" key="3">
    <source>
        <dbReference type="Google" id="ProtNLM"/>
    </source>
</evidence>